<evidence type="ECO:0000256" key="1">
    <source>
        <dbReference type="SAM" id="SignalP"/>
    </source>
</evidence>
<dbReference type="Gene3D" id="1.10.490.10">
    <property type="entry name" value="Globins"/>
    <property type="match status" value="1"/>
</dbReference>
<evidence type="ECO:0000313" key="2">
    <source>
        <dbReference type="EMBL" id="EPS29524.1"/>
    </source>
</evidence>
<keyword evidence="3" id="KW-1185">Reference proteome</keyword>
<organism evidence="2 3">
    <name type="scientific">Penicillium oxalicum (strain 114-2 / CGMCC 5302)</name>
    <name type="common">Penicillium decumbens</name>
    <dbReference type="NCBI Taxonomy" id="933388"/>
    <lineage>
        <taxon>Eukaryota</taxon>
        <taxon>Fungi</taxon>
        <taxon>Dikarya</taxon>
        <taxon>Ascomycota</taxon>
        <taxon>Pezizomycotina</taxon>
        <taxon>Eurotiomycetes</taxon>
        <taxon>Eurotiomycetidae</taxon>
        <taxon>Eurotiales</taxon>
        <taxon>Aspergillaceae</taxon>
        <taxon>Penicillium</taxon>
    </lineage>
</organism>
<sequence length="320" mass="33168">MRFTSALVAAAAAGSALAQRPSNTSICDYYTTALLKENNATNQYTLLTLVVNTAVIGNYTQPNVGVSVPGILNPNGTYNGTKVNLVPYFNGGLASTNDNGKAVARNFLDGGGAAPLMKNMPAEDMNSNQYYLMTHLYEFFGSLLGCSQYGMKGFPEYSGDASMYKVHKFMVLNPYEMGYFIEQVALSAASFGVAESDIMAVGKALNSLFNYRCAPEVTVIKAQGPQWQSTCTDSSCPLADNATCSAYEMVPQPAVANATLAMGEGSNSSSSASGSSTATMSGSMTASMSGAAATATYNAASVVAPGLTGVFAAAAAIFAL</sequence>
<dbReference type="eggNOG" id="ENOG502RXCG">
    <property type="taxonomic scope" value="Eukaryota"/>
</dbReference>
<keyword evidence="1" id="KW-0732">Signal</keyword>
<evidence type="ECO:0000313" key="3">
    <source>
        <dbReference type="Proteomes" id="UP000019376"/>
    </source>
</evidence>
<dbReference type="GO" id="GO:0019825">
    <property type="term" value="F:oxygen binding"/>
    <property type="evidence" value="ECO:0007669"/>
    <property type="project" value="InterPro"/>
</dbReference>
<gene>
    <name evidence="2" type="ORF">PDE_04474</name>
</gene>
<accession>S7ZGU9</accession>
<dbReference type="AlphaFoldDB" id="S7ZGU9"/>
<reference evidence="2 3" key="1">
    <citation type="journal article" date="2013" name="PLoS ONE">
        <title>Genomic and secretomic analyses reveal unique features of the lignocellulolytic enzyme system of Penicillium decumbens.</title>
        <authorList>
            <person name="Liu G."/>
            <person name="Zhang L."/>
            <person name="Wei X."/>
            <person name="Zou G."/>
            <person name="Qin Y."/>
            <person name="Ma L."/>
            <person name="Li J."/>
            <person name="Zheng H."/>
            <person name="Wang S."/>
            <person name="Wang C."/>
            <person name="Xun L."/>
            <person name="Zhao G.-P."/>
            <person name="Zhou Z."/>
            <person name="Qu Y."/>
        </authorList>
    </citation>
    <scope>NUCLEOTIDE SEQUENCE [LARGE SCALE GENOMIC DNA]</scope>
    <source>
        <strain evidence="3">114-2 / CGMCC 5302</strain>
    </source>
</reference>
<dbReference type="EMBL" id="KB644412">
    <property type="protein sequence ID" value="EPS29524.1"/>
    <property type="molecule type" value="Genomic_DNA"/>
</dbReference>
<proteinExistence type="predicted"/>
<feature type="signal peptide" evidence="1">
    <location>
        <begin position="1"/>
        <end position="18"/>
    </location>
</feature>
<feature type="chain" id="PRO_5004547214" description="Heme haloperoxidase family profile domain-containing protein" evidence="1">
    <location>
        <begin position="19"/>
        <end position="320"/>
    </location>
</feature>
<evidence type="ECO:0008006" key="4">
    <source>
        <dbReference type="Google" id="ProtNLM"/>
    </source>
</evidence>
<dbReference type="OrthoDB" id="2110578at2759"/>
<dbReference type="GO" id="GO:0020037">
    <property type="term" value="F:heme binding"/>
    <property type="evidence" value="ECO:0007669"/>
    <property type="project" value="InterPro"/>
</dbReference>
<dbReference type="HOGENOM" id="CLU_037449_1_0_1"/>
<dbReference type="PhylomeDB" id="S7ZGU9"/>
<name>S7ZGU9_PENO1</name>
<protein>
    <recommendedName>
        <fullName evidence="4">Heme haloperoxidase family profile domain-containing protein</fullName>
    </recommendedName>
</protein>
<dbReference type="InterPro" id="IPR012292">
    <property type="entry name" value="Globin/Proto"/>
</dbReference>
<dbReference type="Proteomes" id="UP000019376">
    <property type="component" value="Unassembled WGS sequence"/>
</dbReference>
<dbReference type="STRING" id="933388.S7ZGU9"/>